<accession>A0A396SB03</accession>
<dbReference type="OrthoDB" id="1766664at2"/>
<dbReference type="InterPro" id="IPR027417">
    <property type="entry name" value="P-loop_NTPase"/>
</dbReference>
<protein>
    <submittedName>
        <fullName evidence="1">Adenosylcobinamide kinase</fullName>
    </submittedName>
</protein>
<dbReference type="GO" id="GO:0043752">
    <property type="term" value="F:adenosylcobinamide kinase activity"/>
    <property type="evidence" value="ECO:0007669"/>
    <property type="project" value="InterPro"/>
</dbReference>
<evidence type="ECO:0000313" key="1">
    <source>
        <dbReference type="EMBL" id="RHW38541.1"/>
    </source>
</evidence>
<comment type="caution">
    <text evidence="1">The sequence shown here is derived from an EMBL/GenBank/DDBJ whole genome shotgun (WGS) entry which is preliminary data.</text>
</comment>
<dbReference type="EMBL" id="QWEI01000002">
    <property type="protein sequence ID" value="RHW38541.1"/>
    <property type="molecule type" value="Genomic_DNA"/>
</dbReference>
<dbReference type="Pfam" id="PF02283">
    <property type="entry name" value="CobU"/>
    <property type="match status" value="1"/>
</dbReference>
<dbReference type="GO" id="GO:0000166">
    <property type="term" value="F:nucleotide binding"/>
    <property type="evidence" value="ECO:0007669"/>
    <property type="project" value="InterPro"/>
</dbReference>
<dbReference type="GO" id="GO:0009236">
    <property type="term" value="P:cobalamin biosynthetic process"/>
    <property type="evidence" value="ECO:0007669"/>
    <property type="project" value="UniProtKB-UniPathway"/>
</dbReference>
<keyword evidence="2" id="KW-1185">Reference proteome</keyword>
<keyword evidence="1" id="KW-0418">Kinase</keyword>
<name>A0A396SB03_9BACL</name>
<dbReference type="InterPro" id="IPR003203">
    <property type="entry name" value="CobU/CobP"/>
</dbReference>
<evidence type="ECO:0000313" key="2">
    <source>
        <dbReference type="Proteomes" id="UP000265692"/>
    </source>
</evidence>
<dbReference type="Proteomes" id="UP000265692">
    <property type="component" value="Unassembled WGS sequence"/>
</dbReference>
<proteinExistence type="predicted"/>
<reference evidence="1 2" key="1">
    <citation type="submission" date="2018-08" db="EMBL/GenBank/DDBJ databases">
        <title>Lysinibacillus sp. YLB-03 draft genome sequence.</title>
        <authorList>
            <person name="Yu L."/>
        </authorList>
    </citation>
    <scope>NUCLEOTIDE SEQUENCE [LARGE SCALE GENOMIC DNA]</scope>
    <source>
        <strain evidence="1 2">YLB-03</strain>
    </source>
</reference>
<organism evidence="1 2">
    <name type="scientific">Ureibacillus yapensis</name>
    <dbReference type="NCBI Taxonomy" id="2304605"/>
    <lineage>
        <taxon>Bacteria</taxon>
        <taxon>Bacillati</taxon>
        <taxon>Bacillota</taxon>
        <taxon>Bacilli</taxon>
        <taxon>Bacillales</taxon>
        <taxon>Caryophanaceae</taxon>
        <taxon>Ureibacillus</taxon>
    </lineage>
</organism>
<sequence>MRVIIGGAHNGKRKYVKGKLEKDSSKNLHFYEGVLPEKRSFSKNDKIIIGNFEDIFLSLNQLEEERLVSNIVDTLKKIDQNAEVICICTDIGRGIVPLQKEDRKLRDACGRLYQKLFLESDCVIRIWYGIPEVLKGEEW</sequence>
<keyword evidence="1" id="KW-0808">Transferase</keyword>
<gene>
    <name evidence="1" type="ORF">D1B33_06595</name>
</gene>
<dbReference type="AlphaFoldDB" id="A0A396SB03"/>
<dbReference type="UniPathway" id="UPA00148">
    <property type="reaction ID" value="UER00236"/>
</dbReference>
<dbReference type="Gene3D" id="3.40.50.300">
    <property type="entry name" value="P-loop containing nucleotide triphosphate hydrolases"/>
    <property type="match status" value="1"/>
</dbReference>
<dbReference type="RefSeq" id="WP_118875574.1">
    <property type="nucleotide sequence ID" value="NZ_QWEI01000002.1"/>
</dbReference>
<dbReference type="SUPFAM" id="SSF52540">
    <property type="entry name" value="P-loop containing nucleoside triphosphate hydrolases"/>
    <property type="match status" value="1"/>
</dbReference>